<comment type="caution">
    <text evidence="3">The sequence shown here is derived from an EMBL/GenBank/DDBJ whole genome shotgun (WGS) entry which is preliminary data.</text>
</comment>
<reference evidence="4" key="1">
    <citation type="submission" date="2017-09" db="EMBL/GenBank/DDBJ databases">
        <title>Depth-based differentiation of microbial function through sediment-hosted aquifers and enrichment of novel symbionts in the deep terrestrial subsurface.</title>
        <authorList>
            <person name="Probst A.J."/>
            <person name="Ladd B."/>
            <person name="Jarett J.K."/>
            <person name="Geller-Mcgrath D.E."/>
            <person name="Sieber C.M.K."/>
            <person name="Emerson J.B."/>
            <person name="Anantharaman K."/>
            <person name="Thomas B.C."/>
            <person name="Malmstrom R."/>
            <person name="Stieglmeier M."/>
            <person name="Klingl A."/>
            <person name="Woyke T."/>
            <person name="Ryan C.M."/>
            <person name="Banfield J.F."/>
        </authorList>
    </citation>
    <scope>NUCLEOTIDE SEQUENCE [LARGE SCALE GENOMIC DNA]</scope>
</reference>
<accession>A0A2M7U542</accession>
<proteinExistence type="predicted"/>
<dbReference type="Pfam" id="PF20803">
    <property type="entry name" value="PaaX_M"/>
    <property type="match status" value="1"/>
</dbReference>
<organism evidence="3 4">
    <name type="scientific">Candidatus Roizmanbacteria bacterium CG_4_10_14_0_2_um_filter_36_9</name>
    <dbReference type="NCBI Taxonomy" id="1974823"/>
    <lineage>
        <taxon>Bacteria</taxon>
        <taxon>Candidatus Roizmaniibacteriota</taxon>
    </lineage>
</organism>
<name>A0A2M7U542_9BACT</name>
<feature type="domain" description="Transcriptional repressor PaaX-like C-terminal" evidence="1">
    <location>
        <begin position="185"/>
        <end position="254"/>
    </location>
</feature>
<evidence type="ECO:0000313" key="3">
    <source>
        <dbReference type="EMBL" id="PIZ65797.1"/>
    </source>
</evidence>
<dbReference type="GO" id="GO:0006351">
    <property type="term" value="P:DNA-templated transcription"/>
    <property type="evidence" value="ECO:0007669"/>
    <property type="project" value="TreeGrafter"/>
</dbReference>
<dbReference type="Pfam" id="PF08223">
    <property type="entry name" value="PaaX_C"/>
    <property type="match status" value="1"/>
</dbReference>
<dbReference type="InterPro" id="IPR013225">
    <property type="entry name" value="PaaX_C"/>
</dbReference>
<dbReference type="InterPro" id="IPR048846">
    <property type="entry name" value="PaaX-like_central"/>
</dbReference>
<dbReference type="EMBL" id="PFOD01000036">
    <property type="protein sequence ID" value="PIZ65797.1"/>
    <property type="molecule type" value="Genomic_DNA"/>
</dbReference>
<dbReference type="Gene3D" id="3.30.70.2650">
    <property type="match status" value="1"/>
</dbReference>
<evidence type="ECO:0000259" key="2">
    <source>
        <dbReference type="Pfam" id="PF20803"/>
    </source>
</evidence>
<feature type="domain" description="Transcriptional repressor PaaX-like central Cas2-like" evidence="2">
    <location>
        <begin position="96"/>
        <end position="168"/>
    </location>
</feature>
<dbReference type="AlphaFoldDB" id="A0A2M7U542"/>
<dbReference type="PANTHER" id="PTHR30319">
    <property type="entry name" value="PHENYLACETIC ACID REGULATOR-RELATED TRANSCRIPTIONAL REPRESSOR"/>
    <property type="match status" value="1"/>
</dbReference>
<sequence>MSVNVIIMGIKDRRTKILMTLLLMSDTSFNSVSFDLDVRASFDISINSKTLITLSSLSKDGLIEYIESSSAPSAKLTAKGFYDIVLTYPVFRFTQEKWDDKWRILSYEIPEKKRELRDRFRRKVASWGMGPWHRSFWITPHPIIPYLKELVTDRAEEQYIQAFEADHVFGDREILIEKVWGKSFLEKKYRSLFKIWHTVLSTDKPNTDKMASIVSSYINVLKDDPGLPKKLIGEGWIGFEAINLFGEIRSILLKKTS</sequence>
<protein>
    <submittedName>
        <fullName evidence="3">Uncharacterized protein</fullName>
    </submittedName>
</protein>
<dbReference type="Proteomes" id="UP000230027">
    <property type="component" value="Unassembled WGS sequence"/>
</dbReference>
<dbReference type="PANTHER" id="PTHR30319:SF1">
    <property type="entry name" value="TRANSCRIPTIONAL REPRESSOR PAAX"/>
    <property type="match status" value="1"/>
</dbReference>
<evidence type="ECO:0000313" key="4">
    <source>
        <dbReference type="Proteomes" id="UP000230027"/>
    </source>
</evidence>
<gene>
    <name evidence="3" type="ORF">COY14_01715</name>
</gene>
<evidence type="ECO:0000259" key="1">
    <source>
        <dbReference type="Pfam" id="PF08223"/>
    </source>
</evidence>